<gene>
    <name evidence="3" type="ORF">MUCCIDRAFT_115825</name>
</gene>
<dbReference type="AlphaFoldDB" id="A0A168H2F4"/>
<evidence type="ECO:0000256" key="1">
    <source>
        <dbReference type="SAM" id="MobiDB-lite"/>
    </source>
</evidence>
<feature type="compositionally biased region" description="Low complexity" evidence="1">
    <location>
        <begin position="533"/>
        <end position="552"/>
    </location>
</feature>
<evidence type="ECO:0000313" key="3">
    <source>
        <dbReference type="EMBL" id="OAC98292.1"/>
    </source>
</evidence>
<accession>A0A168H2F4</accession>
<feature type="signal peptide" evidence="2">
    <location>
        <begin position="1"/>
        <end position="18"/>
    </location>
</feature>
<proteinExistence type="predicted"/>
<feature type="region of interest" description="Disordered" evidence="1">
    <location>
        <begin position="396"/>
        <end position="437"/>
    </location>
</feature>
<evidence type="ECO:0000256" key="2">
    <source>
        <dbReference type="SAM" id="SignalP"/>
    </source>
</evidence>
<feature type="compositionally biased region" description="Pro residues" evidence="1">
    <location>
        <begin position="68"/>
        <end position="77"/>
    </location>
</feature>
<feature type="compositionally biased region" description="Low complexity" evidence="1">
    <location>
        <begin position="476"/>
        <end position="497"/>
    </location>
</feature>
<dbReference type="Proteomes" id="UP000077051">
    <property type="component" value="Unassembled WGS sequence"/>
</dbReference>
<reference evidence="3 4" key="1">
    <citation type="submission" date="2015-06" db="EMBL/GenBank/DDBJ databases">
        <title>Expansion of signal transduction pathways in fungi by whole-genome duplication.</title>
        <authorList>
            <consortium name="DOE Joint Genome Institute"/>
            <person name="Corrochano L.M."/>
            <person name="Kuo A."/>
            <person name="Marcet-Houben M."/>
            <person name="Polaino S."/>
            <person name="Salamov A."/>
            <person name="Villalobos J.M."/>
            <person name="Alvarez M.I."/>
            <person name="Avalos J."/>
            <person name="Benito E.P."/>
            <person name="Benoit I."/>
            <person name="Burger G."/>
            <person name="Camino L.P."/>
            <person name="Canovas D."/>
            <person name="Cerda-Olmedo E."/>
            <person name="Cheng J.-F."/>
            <person name="Dominguez A."/>
            <person name="Elias M."/>
            <person name="Eslava A.P."/>
            <person name="Glaser F."/>
            <person name="Grimwood J."/>
            <person name="Gutierrez G."/>
            <person name="Heitman J."/>
            <person name="Henrissat B."/>
            <person name="Iturriaga E.A."/>
            <person name="Lang B.F."/>
            <person name="Lavin J.L."/>
            <person name="Lee S."/>
            <person name="Li W."/>
            <person name="Lindquist E."/>
            <person name="Lopez-Garcia S."/>
            <person name="Luque E.M."/>
            <person name="Marcos A.T."/>
            <person name="Martin J."/>
            <person name="Mccluskey K."/>
            <person name="Medina H.R."/>
            <person name="Miralles-Duran A."/>
            <person name="Miyazaki A."/>
            <person name="Munoz-Torres E."/>
            <person name="Oguiza J.A."/>
            <person name="Ohm R."/>
            <person name="Olmedo M."/>
            <person name="Orejas M."/>
            <person name="Ortiz-Castellanos L."/>
            <person name="Pisabarro A.G."/>
            <person name="Rodriguez-Romero J."/>
            <person name="Ruiz-Herrera J."/>
            <person name="Ruiz-Vazquez R."/>
            <person name="Sanz C."/>
            <person name="Schackwitz W."/>
            <person name="Schmutz J."/>
            <person name="Shahriari M."/>
            <person name="Shelest E."/>
            <person name="Silva-Franco F."/>
            <person name="Soanes D."/>
            <person name="Syed K."/>
            <person name="Tagua V.G."/>
            <person name="Talbot N.J."/>
            <person name="Thon M."/>
            <person name="De Vries R.P."/>
            <person name="Wiebenga A."/>
            <person name="Yadav J.S."/>
            <person name="Braun E.L."/>
            <person name="Baker S."/>
            <person name="Garre V."/>
            <person name="Horwitz B."/>
            <person name="Torres-Martinez S."/>
            <person name="Idnurm A."/>
            <person name="Herrera-Estrella A."/>
            <person name="Gabaldon T."/>
            <person name="Grigoriev I.V."/>
        </authorList>
    </citation>
    <scope>NUCLEOTIDE SEQUENCE [LARGE SCALE GENOMIC DNA]</scope>
    <source>
        <strain evidence="3 4">CBS 277.49</strain>
    </source>
</reference>
<keyword evidence="2" id="KW-0732">Signal</keyword>
<keyword evidence="4" id="KW-1185">Reference proteome</keyword>
<feature type="chain" id="PRO_5007897526" evidence="2">
    <location>
        <begin position="19"/>
        <end position="574"/>
    </location>
</feature>
<feature type="compositionally biased region" description="Polar residues" evidence="1">
    <location>
        <begin position="398"/>
        <end position="407"/>
    </location>
</feature>
<feature type="region of interest" description="Disordered" evidence="1">
    <location>
        <begin position="58"/>
        <end position="88"/>
    </location>
</feature>
<feature type="region of interest" description="Disordered" evidence="1">
    <location>
        <begin position="199"/>
        <end position="224"/>
    </location>
</feature>
<protein>
    <submittedName>
        <fullName evidence="3">Uncharacterized protein</fullName>
    </submittedName>
</protein>
<dbReference type="OrthoDB" id="2255641at2759"/>
<dbReference type="EMBL" id="AMYB01000011">
    <property type="protein sequence ID" value="OAC98292.1"/>
    <property type="molecule type" value="Genomic_DNA"/>
</dbReference>
<feature type="compositionally biased region" description="Polar residues" evidence="1">
    <location>
        <begin position="515"/>
        <end position="527"/>
    </location>
</feature>
<feature type="region of interest" description="Disordered" evidence="1">
    <location>
        <begin position="476"/>
        <end position="574"/>
    </location>
</feature>
<dbReference type="VEuPathDB" id="FungiDB:MUCCIDRAFT_115825"/>
<feature type="compositionally biased region" description="Low complexity" evidence="1">
    <location>
        <begin position="78"/>
        <end position="88"/>
    </location>
</feature>
<name>A0A168H2F4_MUCCL</name>
<evidence type="ECO:0000313" key="4">
    <source>
        <dbReference type="Proteomes" id="UP000077051"/>
    </source>
</evidence>
<feature type="compositionally biased region" description="Low complexity" evidence="1">
    <location>
        <begin position="408"/>
        <end position="421"/>
    </location>
</feature>
<feature type="compositionally biased region" description="Basic and acidic residues" evidence="1">
    <location>
        <begin position="199"/>
        <end position="208"/>
    </location>
</feature>
<sequence length="574" mass="62883">MLFYQFFFLFRIYPFSILLVLQQPQNQQDMKLFKKRLNKKKLAVKSLTEETAALVVAPMVHQHNDNKPLPPSPPRPTSMPEQQQQQQATTVVTMTTKSSVEQATKTSNSWLELNLVQNDFFDSFDIPSPAILSSNNNKTLEINNTTEKSLATTMDQESSEENITETTFSYPDNHIDTPAAVSEPLCCSTLVDTALVRVDGEDSTKDESPLQSVEKQGEEEQEGAAGDLLLNDTFRDANVLADNATSSTSGELRERDQQLPPGTTIQHAIVREEQVVDKETAVAVTSTCTTTSTAASALSLAAEQQDKVIGRERDNREMAIANSSKLTEEQEAALQQAELPVDMCTTTIDNQDLLEDCFIAESPSLLTTSSVPSETAPMVIETKRVPQTESLLHDLHRQQGSSKTTNKPRSSISLIPRSSSSGKQQPPITADVVKKDGRRASSSFIPVLATRHQHQNVMPTTTSKDILMAVPPVCRWSPSSSSERNSVSSTASSSSRSSSRHSQHNHQDKKPSLHTMKSNVPQQQLQSKIPKATSMSLTSSSSSTDISNKMSSGSSTAVPQHVSRLPTKRNSTLA</sequence>
<comment type="caution">
    <text evidence="3">The sequence shown here is derived from an EMBL/GenBank/DDBJ whole genome shotgun (WGS) entry which is preliminary data.</text>
</comment>
<organism evidence="3 4">
    <name type="scientific">Mucor lusitanicus CBS 277.49</name>
    <dbReference type="NCBI Taxonomy" id="747725"/>
    <lineage>
        <taxon>Eukaryota</taxon>
        <taxon>Fungi</taxon>
        <taxon>Fungi incertae sedis</taxon>
        <taxon>Mucoromycota</taxon>
        <taxon>Mucoromycotina</taxon>
        <taxon>Mucoromycetes</taxon>
        <taxon>Mucorales</taxon>
        <taxon>Mucorineae</taxon>
        <taxon>Mucoraceae</taxon>
        <taxon>Mucor</taxon>
    </lineage>
</organism>